<comment type="caution">
    <text evidence="3">The sequence shown here is derived from an EMBL/GenBank/DDBJ whole genome shotgun (WGS) entry which is preliminary data.</text>
</comment>
<dbReference type="OrthoDB" id="9802674at2"/>
<name>A0A4R3JGY1_9PROT</name>
<dbReference type="AlphaFoldDB" id="A0A4R3JGY1"/>
<reference evidence="3 4" key="1">
    <citation type="submission" date="2019-03" db="EMBL/GenBank/DDBJ databases">
        <title>Genomic Encyclopedia of Type Strains, Phase IV (KMG-IV): sequencing the most valuable type-strain genomes for metagenomic binning, comparative biology and taxonomic classification.</title>
        <authorList>
            <person name="Goeker M."/>
        </authorList>
    </citation>
    <scope>NUCLEOTIDE SEQUENCE [LARGE SCALE GENOMIC DNA]</scope>
    <source>
        <strain evidence="3 4">DSM 101688</strain>
    </source>
</reference>
<keyword evidence="2" id="KW-0732">Signal</keyword>
<dbReference type="EMBL" id="SLZW01000002">
    <property type="protein sequence ID" value="TCS64030.1"/>
    <property type="molecule type" value="Genomic_DNA"/>
</dbReference>
<dbReference type="RefSeq" id="WP_132938005.1">
    <property type="nucleotide sequence ID" value="NZ_CP119676.1"/>
</dbReference>
<evidence type="ECO:0000313" key="3">
    <source>
        <dbReference type="EMBL" id="TCS64030.1"/>
    </source>
</evidence>
<evidence type="ECO:0000256" key="1">
    <source>
        <dbReference type="SAM" id="MobiDB-lite"/>
    </source>
</evidence>
<sequence>MASLSFSSLPVCKRFLVALLGLVALSGCAATQNTATSTLSDDYRVNHPLKVGRERVSITLNIPSGDGAPPHADTQRFMGFLRDYIARGHGAVVVETGYPEKARAMLTSRGLRDDEMTFILAKDSGRTMILSFSTNRAIVPKCGDWSSSSGFNPGNKIHSNFGCAFQRNIGLMVDDPGDLIQSQPMAARPAFNSDLAIENYTNRVNAPVKNSGQQAATPAPAPAAPSTTTVK</sequence>
<keyword evidence="3" id="KW-0449">Lipoprotein</keyword>
<organism evidence="3 4">
    <name type="scientific">Varunaivibrio sulfuroxidans</name>
    <dbReference type="NCBI Taxonomy" id="1773489"/>
    <lineage>
        <taxon>Bacteria</taxon>
        <taxon>Pseudomonadati</taxon>
        <taxon>Pseudomonadota</taxon>
        <taxon>Alphaproteobacteria</taxon>
        <taxon>Rhodospirillales</taxon>
        <taxon>Magnetovibrionaceae</taxon>
        <taxon>Varunaivibrio</taxon>
    </lineage>
</organism>
<dbReference type="Pfam" id="PF09476">
    <property type="entry name" value="Pilus_CpaD"/>
    <property type="match status" value="1"/>
</dbReference>
<feature type="signal peptide" evidence="2">
    <location>
        <begin position="1"/>
        <end position="29"/>
    </location>
</feature>
<gene>
    <name evidence="3" type="ORF">EDD55_10267</name>
</gene>
<feature type="chain" id="PRO_5020395837" evidence="2">
    <location>
        <begin position="30"/>
        <end position="231"/>
    </location>
</feature>
<protein>
    <submittedName>
        <fullName evidence="3">Pilus biogenesis lipoprotein CpaD</fullName>
    </submittedName>
</protein>
<evidence type="ECO:0000313" key="4">
    <source>
        <dbReference type="Proteomes" id="UP000295304"/>
    </source>
</evidence>
<proteinExistence type="predicted"/>
<feature type="region of interest" description="Disordered" evidence="1">
    <location>
        <begin position="208"/>
        <end position="231"/>
    </location>
</feature>
<keyword evidence="4" id="KW-1185">Reference proteome</keyword>
<accession>A0A4R3JGY1</accession>
<evidence type="ECO:0000256" key="2">
    <source>
        <dbReference type="SAM" id="SignalP"/>
    </source>
</evidence>
<dbReference type="Proteomes" id="UP000295304">
    <property type="component" value="Unassembled WGS sequence"/>
</dbReference>
<dbReference type="InterPro" id="IPR019027">
    <property type="entry name" value="Pilus_biogenesis_CpaD-related"/>
</dbReference>